<keyword evidence="3" id="KW-1185">Reference proteome</keyword>
<feature type="domain" description="DUF7578" evidence="1">
    <location>
        <begin position="176"/>
        <end position="211"/>
    </location>
</feature>
<evidence type="ECO:0000259" key="1">
    <source>
        <dbReference type="Pfam" id="PF24466"/>
    </source>
</evidence>
<feature type="domain" description="DUF7578" evidence="1">
    <location>
        <begin position="54"/>
        <end position="114"/>
    </location>
</feature>
<name>K2MUE8_TRYCR</name>
<organism evidence="2 3">
    <name type="scientific">Trypanosoma cruzi marinkellei</name>
    <dbReference type="NCBI Taxonomy" id="85056"/>
    <lineage>
        <taxon>Eukaryota</taxon>
        <taxon>Discoba</taxon>
        <taxon>Euglenozoa</taxon>
        <taxon>Kinetoplastea</taxon>
        <taxon>Metakinetoplastina</taxon>
        <taxon>Trypanosomatida</taxon>
        <taxon>Trypanosomatidae</taxon>
        <taxon>Trypanosoma</taxon>
        <taxon>Schizotrypanum</taxon>
    </lineage>
</organism>
<dbReference type="Pfam" id="PF24466">
    <property type="entry name" value="DUF7578"/>
    <property type="match status" value="2"/>
</dbReference>
<accession>K2MUE8</accession>
<evidence type="ECO:0000313" key="3">
    <source>
        <dbReference type="Proteomes" id="UP000007350"/>
    </source>
</evidence>
<dbReference type="InterPro" id="IPR056000">
    <property type="entry name" value="DUF7578"/>
</dbReference>
<dbReference type="Proteomes" id="UP000007350">
    <property type="component" value="Unassembled WGS sequence"/>
</dbReference>
<dbReference type="EMBL" id="AHKC01003651">
    <property type="protein sequence ID" value="EKF38903.1"/>
    <property type="molecule type" value="Genomic_DNA"/>
</dbReference>
<evidence type="ECO:0000313" key="2">
    <source>
        <dbReference type="EMBL" id="EKF38903.1"/>
    </source>
</evidence>
<gene>
    <name evidence="2" type="ORF">MOQ_000882</name>
</gene>
<sequence>MPRVERLLCRREVLGGDRGRSPTAAQIRVEGARQPQWTMSSTVKDILLEGSTNRHNMRLSGFLRSKLGDGWVVEEYNMTMEVFVLRPTKLINDNEILDLITALPSHEELEAITTLYHEGVVSLKHRRDYEWRDTITPLATAKLDRAFDVGQRDLEQHPQFTISTAIEDVLFKGRVCVNEMKLNDFLVKRLDGKGAVDANRNALLKVMLGIPGNISTMKEYWAK</sequence>
<proteinExistence type="predicted"/>
<reference evidence="2 3" key="1">
    <citation type="journal article" date="2012" name="BMC Genomics">
        <title>Comparative genomic analysis of human infective Trypanosoma cruzi lineages with the bat-restricted subspecies T. cruzi marinkellei.</title>
        <authorList>
            <person name="Franzen O."/>
            <person name="Talavera-Lopez C."/>
            <person name="Ochaya S."/>
            <person name="Butler C.E."/>
            <person name="Messenger L.A."/>
            <person name="Lewis M.D."/>
            <person name="Llewellyn M.S."/>
            <person name="Marinkelle C.J."/>
            <person name="Tyler K.M."/>
            <person name="Miles M.A."/>
            <person name="Andersson B."/>
        </authorList>
    </citation>
    <scope>NUCLEOTIDE SEQUENCE [LARGE SCALE GENOMIC DNA]</scope>
    <source>
        <strain evidence="2 3">B7</strain>
    </source>
</reference>
<comment type="caution">
    <text evidence="2">The sequence shown here is derived from an EMBL/GenBank/DDBJ whole genome shotgun (WGS) entry which is preliminary data.</text>
</comment>
<dbReference type="AlphaFoldDB" id="K2MUE8"/>
<protein>
    <submittedName>
        <fullName evidence="2">Retrotransposon hot spot (RHS) protein, putative</fullName>
    </submittedName>
</protein>